<evidence type="ECO:0008006" key="4">
    <source>
        <dbReference type="Google" id="ProtNLM"/>
    </source>
</evidence>
<dbReference type="GO" id="GO:0003677">
    <property type="term" value="F:DNA binding"/>
    <property type="evidence" value="ECO:0007669"/>
    <property type="project" value="UniProtKB-KW"/>
</dbReference>
<evidence type="ECO:0000313" key="2">
    <source>
        <dbReference type="EMBL" id="GIQ70997.1"/>
    </source>
</evidence>
<keyword evidence="3" id="KW-1185">Reference proteome</keyword>
<dbReference type="InterPro" id="IPR010998">
    <property type="entry name" value="Integrase_recombinase_N"/>
</dbReference>
<gene>
    <name evidence="2" type="ORF">XYCOK13_38210</name>
</gene>
<name>A0A8J4H4S4_9BACL</name>
<dbReference type="EMBL" id="BOVK01000065">
    <property type="protein sequence ID" value="GIQ70997.1"/>
    <property type="molecule type" value="Genomic_DNA"/>
</dbReference>
<sequence length="76" mass="8574">MHNYTHALLQLGRSSSYVNQAISAIKFYVKHVLHGKKEDVAYVRPKRVQTLPHVLSQGEVKKLFGSCRQSEASGHL</sequence>
<reference evidence="2" key="1">
    <citation type="submission" date="2021-04" db="EMBL/GenBank/DDBJ databases">
        <title>Draft genome sequence of Xylanibacillus composti strain K13.</title>
        <authorList>
            <person name="Uke A."/>
            <person name="Chhe C."/>
            <person name="Baramee S."/>
            <person name="Kosugi A."/>
        </authorList>
    </citation>
    <scope>NUCLEOTIDE SEQUENCE</scope>
    <source>
        <strain evidence="2">K13</strain>
    </source>
</reference>
<comment type="caution">
    <text evidence="2">The sequence shown here is derived from an EMBL/GenBank/DDBJ whole genome shotgun (WGS) entry which is preliminary data.</text>
</comment>
<evidence type="ECO:0000313" key="3">
    <source>
        <dbReference type="Proteomes" id="UP000677918"/>
    </source>
</evidence>
<dbReference type="Gene3D" id="1.10.150.130">
    <property type="match status" value="1"/>
</dbReference>
<evidence type="ECO:0000256" key="1">
    <source>
        <dbReference type="ARBA" id="ARBA00023125"/>
    </source>
</evidence>
<dbReference type="Proteomes" id="UP000677918">
    <property type="component" value="Unassembled WGS sequence"/>
</dbReference>
<organism evidence="2 3">
    <name type="scientific">Xylanibacillus composti</name>
    <dbReference type="NCBI Taxonomy" id="1572762"/>
    <lineage>
        <taxon>Bacteria</taxon>
        <taxon>Bacillati</taxon>
        <taxon>Bacillota</taxon>
        <taxon>Bacilli</taxon>
        <taxon>Bacillales</taxon>
        <taxon>Paenibacillaceae</taxon>
        <taxon>Xylanibacillus</taxon>
    </lineage>
</organism>
<accession>A0A8J4H4S4</accession>
<dbReference type="AlphaFoldDB" id="A0A8J4H4S4"/>
<protein>
    <recommendedName>
        <fullName evidence="4">Integrase SAM-like N-terminal domain-containing protein</fullName>
    </recommendedName>
</protein>
<proteinExistence type="predicted"/>
<keyword evidence="1" id="KW-0238">DNA-binding</keyword>